<evidence type="ECO:0000313" key="1">
    <source>
        <dbReference type="EMBL" id="BBE09102.1"/>
    </source>
</evidence>
<dbReference type="AlphaFoldDB" id="A0A2Z6EUK3"/>
<dbReference type="Proteomes" id="UP000282597">
    <property type="component" value="Chromosome"/>
</dbReference>
<organism evidence="1 2">
    <name type="scientific">Mycoavidus cysteinexigens</name>
    <dbReference type="NCBI Taxonomy" id="1553431"/>
    <lineage>
        <taxon>Bacteria</taxon>
        <taxon>Pseudomonadati</taxon>
        <taxon>Pseudomonadota</taxon>
        <taxon>Betaproteobacteria</taxon>
        <taxon>Burkholderiales</taxon>
        <taxon>Burkholderiaceae</taxon>
        <taxon>Mycoavidus</taxon>
    </lineage>
</organism>
<dbReference type="PROSITE" id="PS51257">
    <property type="entry name" value="PROKAR_LIPOPROTEIN"/>
    <property type="match status" value="1"/>
</dbReference>
<dbReference type="EMBL" id="AP018150">
    <property type="protein sequence ID" value="BBE09102.1"/>
    <property type="molecule type" value="Genomic_DNA"/>
</dbReference>
<accession>A0A2Z6EUK3</accession>
<name>A0A2Z6EUK3_9BURK</name>
<dbReference type="RefSeq" id="WP_126353893.1">
    <property type="nucleotide sequence ID" value="NZ_AP018150.1"/>
</dbReference>
<evidence type="ECO:0000313" key="2">
    <source>
        <dbReference type="Proteomes" id="UP000282597"/>
    </source>
</evidence>
<proteinExistence type="predicted"/>
<gene>
    <name evidence="1" type="ORF">MCB1EB_0941</name>
</gene>
<protein>
    <submittedName>
        <fullName evidence="1">NAD-dependent deacetylase, SIR2-like protein</fullName>
    </submittedName>
</protein>
<keyword evidence="2" id="KW-1185">Reference proteome</keyword>
<sequence>MKKQILAALLVMGNLIAGCGGGDGGEAPKTNNYTEWASLLKNTPNHGIVGQPMLSLEDGRTIIGFRNNPSNFQGRIDSMVILPSSYSSNPEKFKTTINQKKNNIYITLDEKAEDKPIAAEYIGNKIKYNKEKLQDIYDKTKVLTFVGNGGNPVNIPGKVIETPKGEYWVEFSLIGSGEYLPNYPTPAIANSAYPQ</sequence>
<dbReference type="KEGG" id="mcys:MCB1EB_0941"/>
<reference evidence="1 2" key="1">
    <citation type="journal article" date="2018" name="Microbes Environ.">
        <title>Comparative Genomic Insights into Endofungal Lifestyles of Two Bacterial Endosymbionts, Mycoavidus cysteinexigens and Burkholderia rhizoxinica.</title>
        <authorList>
            <person name="Sharmin D."/>
            <person name="Guo Y."/>
            <person name="Nishizawa T."/>
            <person name="Ohshima S."/>
            <person name="Sato Y."/>
            <person name="Takashima Y."/>
            <person name="Narisawa K."/>
            <person name="Ohta H."/>
        </authorList>
    </citation>
    <scope>NUCLEOTIDE SEQUENCE [LARGE SCALE GENOMIC DNA]</scope>
    <source>
        <strain evidence="1 2">B1-EB</strain>
    </source>
</reference>